<feature type="domain" description="DUF1308" evidence="3">
    <location>
        <begin position="221"/>
        <end position="380"/>
    </location>
</feature>
<evidence type="ECO:0000313" key="5">
    <source>
        <dbReference type="EMBL" id="KAK2156074.1"/>
    </source>
</evidence>
<evidence type="ECO:0000256" key="2">
    <source>
        <dbReference type="SAM" id="MobiDB-lite"/>
    </source>
</evidence>
<comment type="similarity">
    <text evidence="1">Belongs to the UPF0415 family.</text>
</comment>
<organism evidence="5 6">
    <name type="scientific">Paralvinella palmiformis</name>
    <dbReference type="NCBI Taxonomy" id="53620"/>
    <lineage>
        <taxon>Eukaryota</taxon>
        <taxon>Metazoa</taxon>
        <taxon>Spiralia</taxon>
        <taxon>Lophotrochozoa</taxon>
        <taxon>Annelida</taxon>
        <taxon>Polychaeta</taxon>
        <taxon>Sedentaria</taxon>
        <taxon>Canalipalpata</taxon>
        <taxon>Terebellida</taxon>
        <taxon>Terebelliformia</taxon>
        <taxon>Alvinellidae</taxon>
        <taxon>Paralvinella</taxon>
    </lineage>
</organism>
<evidence type="ECO:0000259" key="3">
    <source>
        <dbReference type="Pfam" id="PF07000"/>
    </source>
</evidence>
<dbReference type="EMBL" id="JAODUP010000222">
    <property type="protein sequence ID" value="KAK2156074.1"/>
    <property type="molecule type" value="Genomic_DNA"/>
</dbReference>
<evidence type="ECO:0008006" key="7">
    <source>
        <dbReference type="Google" id="ProtNLM"/>
    </source>
</evidence>
<name>A0AAD9JN17_9ANNE</name>
<dbReference type="Pfam" id="PF07000">
    <property type="entry name" value="DUF1308"/>
    <property type="match status" value="1"/>
</dbReference>
<feature type="compositionally biased region" description="Acidic residues" evidence="2">
    <location>
        <begin position="136"/>
        <end position="145"/>
    </location>
</feature>
<accession>A0AAD9JN17</accession>
<sequence>MGRVTSKGIVDATEHLPHVVHVLQSFDCPHTEHPIIVDVVCNYGYTWIKVVARKPEALHRAWAGCNQFGEKSLTEQASLYQACAALYTISFRVPDVLFIFINGVPSVVATELGHLGVLVFGERLSENIMMISTGHDDDDDDDDSSVGDKDIRSSSSQSGVAEIDTRISPSAYDDLSRHVMMNVSSDECHISKSVPSSISYKGLNLFGIDLLFEDVPHIRRVNLDITTLIAFVSNLCHGGSDYVFKEPVLTQQAEWERTSPLLPKLETFIKDKELFVCKAALSDFHSILQTVGGPQEKIRAQDFLKTVKVTDDALSDRAKLLQLSHKVKQRAKIIFGTGDKLQAITMSANSGFIRAAANQGMTFAVFLHEPRALTEQKEKSCSD</sequence>
<dbReference type="AlphaFoldDB" id="A0AAD9JN17"/>
<evidence type="ECO:0000313" key="6">
    <source>
        <dbReference type="Proteomes" id="UP001208570"/>
    </source>
</evidence>
<feature type="domain" description="DUF5614" evidence="4">
    <location>
        <begin position="7"/>
        <end position="143"/>
    </location>
</feature>
<comment type="caution">
    <text evidence="5">The sequence shown here is derived from an EMBL/GenBank/DDBJ whole genome shotgun (WGS) entry which is preliminary data.</text>
</comment>
<dbReference type="Proteomes" id="UP001208570">
    <property type="component" value="Unassembled WGS sequence"/>
</dbReference>
<keyword evidence="6" id="KW-1185">Reference proteome</keyword>
<evidence type="ECO:0000259" key="4">
    <source>
        <dbReference type="Pfam" id="PF18474"/>
    </source>
</evidence>
<dbReference type="InterPro" id="IPR041076">
    <property type="entry name" value="DUF5614"/>
</dbReference>
<reference evidence="5" key="1">
    <citation type="journal article" date="2023" name="Mol. Biol. Evol.">
        <title>Third-Generation Sequencing Reveals the Adaptive Role of the Epigenome in Three Deep-Sea Polychaetes.</title>
        <authorList>
            <person name="Perez M."/>
            <person name="Aroh O."/>
            <person name="Sun Y."/>
            <person name="Lan Y."/>
            <person name="Juniper S.K."/>
            <person name="Young C.R."/>
            <person name="Angers B."/>
            <person name="Qian P.Y."/>
        </authorList>
    </citation>
    <scope>NUCLEOTIDE SEQUENCE</scope>
    <source>
        <strain evidence="5">P08H-3</strain>
    </source>
</reference>
<evidence type="ECO:0000256" key="1">
    <source>
        <dbReference type="ARBA" id="ARBA00006588"/>
    </source>
</evidence>
<dbReference type="InterPro" id="IPR010733">
    <property type="entry name" value="DUF1308"/>
</dbReference>
<gene>
    <name evidence="5" type="ORF">LSH36_222g01011</name>
</gene>
<dbReference type="Pfam" id="PF18474">
    <property type="entry name" value="DUF5614"/>
    <property type="match status" value="1"/>
</dbReference>
<dbReference type="PANTHER" id="PTHR13379:SF0">
    <property type="entry name" value="UPF0415 PROTEIN C7ORF25"/>
    <property type="match status" value="1"/>
</dbReference>
<feature type="region of interest" description="Disordered" evidence="2">
    <location>
        <begin position="132"/>
        <end position="161"/>
    </location>
</feature>
<dbReference type="PANTHER" id="PTHR13379">
    <property type="entry name" value="UNCHARACTERIZED DUF1308"/>
    <property type="match status" value="1"/>
</dbReference>
<protein>
    <recommendedName>
        <fullName evidence="7">DUF1308 domain-containing protein</fullName>
    </recommendedName>
</protein>
<proteinExistence type="inferred from homology"/>